<reference evidence="2 3" key="1">
    <citation type="submission" date="2015-03" db="EMBL/GenBank/DDBJ databases">
        <title>Genome sequencing of Methylobacterium tarhaniae DSM 25844.</title>
        <authorList>
            <person name="Chaudhry V."/>
            <person name="Patil P.B."/>
        </authorList>
    </citation>
    <scope>NUCLEOTIDE SEQUENCE [LARGE SCALE GENOMIC DNA]</scope>
    <source>
        <strain evidence="2 3">DSM 25844</strain>
    </source>
</reference>
<name>A0A0J6TCD9_9HYPH</name>
<protein>
    <submittedName>
        <fullName evidence="2">Uncharacterized protein</fullName>
    </submittedName>
</protein>
<comment type="caution">
    <text evidence="2">The sequence shown here is derived from an EMBL/GenBank/DDBJ whole genome shotgun (WGS) entry which is preliminary data.</text>
</comment>
<dbReference type="PATRIC" id="fig|1187852.3.peg.4245"/>
<keyword evidence="3" id="KW-1185">Reference proteome</keyword>
<sequence length="112" mass="12185">MREWQSRTWATLIVVVTPAIRTISRLQAVCRSIPQDRAAVLRSAPSSTKAIASMRRAAGMLGAREDEARNSSALRSVRVMAIPAIQAFPDPATESDAGLQRNPPSYTLRPLA</sequence>
<organism evidence="2 3">
    <name type="scientific">Methylobacterium tarhaniae</name>
    <dbReference type="NCBI Taxonomy" id="1187852"/>
    <lineage>
        <taxon>Bacteria</taxon>
        <taxon>Pseudomonadati</taxon>
        <taxon>Pseudomonadota</taxon>
        <taxon>Alphaproteobacteria</taxon>
        <taxon>Hyphomicrobiales</taxon>
        <taxon>Methylobacteriaceae</taxon>
        <taxon>Methylobacterium</taxon>
    </lineage>
</organism>
<gene>
    <name evidence="2" type="ORF">VQ03_00370</name>
</gene>
<dbReference type="EMBL" id="LABZ01000003">
    <property type="protein sequence ID" value="KMO44975.1"/>
    <property type="molecule type" value="Genomic_DNA"/>
</dbReference>
<dbReference type="Proteomes" id="UP000036449">
    <property type="component" value="Unassembled WGS sequence"/>
</dbReference>
<proteinExistence type="predicted"/>
<evidence type="ECO:0000256" key="1">
    <source>
        <dbReference type="SAM" id="MobiDB-lite"/>
    </source>
</evidence>
<feature type="region of interest" description="Disordered" evidence="1">
    <location>
        <begin position="90"/>
        <end position="112"/>
    </location>
</feature>
<evidence type="ECO:0000313" key="2">
    <source>
        <dbReference type="EMBL" id="KMO44975.1"/>
    </source>
</evidence>
<evidence type="ECO:0000313" key="3">
    <source>
        <dbReference type="Proteomes" id="UP000036449"/>
    </source>
</evidence>
<dbReference type="AlphaFoldDB" id="A0A0J6TCD9"/>
<accession>A0A0J6TCD9</accession>